<dbReference type="Pfam" id="PF04294">
    <property type="entry name" value="VanW"/>
    <property type="match status" value="1"/>
</dbReference>
<dbReference type="EMBL" id="JACHHY010000002">
    <property type="protein sequence ID" value="MBB5017193.1"/>
    <property type="molecule type" value="Genomic_DNA"/>
</dbReference>
<organism evidence="1 2">
    <name type="scientific">Chitinivorax tropicus</name>
    <dbReference type="NCBI Taxonomy" id="714531"/>
    <lineage>
        <taxon>Bacteria</taxon>
        <taxon>Pseudomonadati</taxon>
        <taxon>Pseudomonadota</taxon>
        <taxon>Betaproteobacteria</taxon>
        <taxon>Chitinivorax</taxon>
    </lineage>
</organism>
<comment type="caution">
    <text evidence="1">The sequence shown here is derived from an EMBL/GenBank/DDBJ whole genome shotgun (WGS) entry which is preliminary data.</text>
</comment>
<keyword evidence="2" id="KW-1185">Reference proteome</keyword>
<proteinExistence type="predicted"/>
<dbReference type="Proteomes" id="UP000575898">
    <property type="component" value="Unassembled WGS sequence"/>
</dbReference>
<name>A0A840MLX0_9PROT</name>
<dbReference type="PANTHER" id="PTHR35788">
    <property type="entry name" value="EXPORTED PROTEIN-RELATED"/>
    <property type="match status" value="1"/>
</dbReference>
<sequence length="243" mass="27259">MKHLIRHAARQLPDPIKLSIRVGWRWLRDQLTGTTRQLVTTAGRRQVLPRRWSIQQPILPGPHTAAKQHNLQLAAQLIRHRLILPGQIFSFSTLIGQPTAARGYQAGRMLINGQVSTSVGGGLCQLSGMLYLAALQAGLAIVERHPHSLDIYTETNRFAPLGADATVVYGHKDLRFQNTGETAICFDIEWKENTISIHFCSAAPWTPHTIEFLQTSISPERVNVQTHRAGNLLFSNEYRRLLP</sequence>
<protein>
    <submittedName>
        <fullName evidence="1">Vancomycin resistance protein VanW</fullName>
    </submittedName>
</protein>
<dbReference type="AlphaFoldDB" id="A0A840MLX0"/>
<dbReference type="PANTHER" id="PTHR35788:SF1">
    <property type="entry name" value="EXPORTED PROTEIN"/>
    <property type="match status" value="1"/>
</dbReference>
<accession>A0A840MLX0</accession>
<reference evidence="1 2" key="1">
    <citation type="submission" date="2020-08" db="EMBL/GenBank/DDBJ databases">
        <title>Genomic Encyclopedia of Type Strains, Phase IV (KMG-IV): sequencing the most valuable type-strain genomes for metagenomic binning, comparative biology and taxonomic classification.</title>
        <authorList>
            <person name="Goeker M."/>
        </authorList>
    </citation>
    <scope>NUCLEOTIDE SEQUENCE [LARGE SCALE GENOMIC DNA]</scope>
    <source>
        <strain evidence="1 2">DSM 27165</strain>
    </source>
</reference>
<evidence type="ECO:0000313" key="1">
    <source>
        <dbReference type="EMBL" id="MBB5017193.1"/>
    </source>
</evidence>
<dbReference type="InterPro" id="IPR007391">
    <property type="entry name" value="Vancomycin_resist_VanW"/>
</dbReference>
<evidence type="ECO:0000313" key="2">
    <source>
        <dbReference type="Proteomes" id="UP000575898"/>
    </source>
</evidence>
<dbReference type="InterPro" id="IPR052913">
    <property type="entry name" value="Glycopeptide_resist_protein"/>
</dbReference>
<dbReference type="RefSeq" id="WP_184034623.1">
    <property type="nucleotide sequence ID" value="NZ_JACHHY010000002.1"/>
</dbReference>
<gene>
    <name evidence="1" type="ORF">HNQ59_000455</name>
</gene>